<dbReference type="KEGG" id="agy:ATC03_18445"/>
<protein>
    <submittedName>
        <fullName evidence="1">Uncharacterized protein</fullName>
    </submittedName>
</protein>
<dbReference type="Proteomes" id="UP000078437">
    <property type="component" value="Chromosome"/>
</dbReference>
<evidence type="ECO:0000313" key="1">
    <source>
        <dbReference type="EMBL" id="ANJ28383.1"/>
    </source>
</evidence>
<keyword evidence="2" id="KW-1185">Reference proteome</keyword>
<gene>
    <name evidence="1" type="ORF">ATC03_18445</name>
</gene>
<accession>A0A191WJP3</accession>
<dbReference type="AlphaFoldDB" id="A0A191WJP3"/>
<organism evidence="1 2">
    <name type="scientific">Agromyces aureus</name>
    <dbReference type="NCBI Taxonomy" id="453304"/>
    <lineage>
        <taxon>Bacteria</taxon>
        <taxon>Bacillati</taxon>
        <taxon>Actinomycetota</taxon>
        <taxon>Actinomycetes</taxon>
        <taxon>Micrococcales</taxon>
        <taxon>Microbacteriaceae</taxon>
        <taxon>Agromyces</taxon>
    </lineage>
</organism>
<reference evidence="2" key="2">
    <citation type="submission" date="2016-01" db="EMBL/GenBank/DDBJ databases">
        <title>Complete genome sequence of Agromyces aureus AR33T and comparison with related organisms.</title>
        <authorList>
            <person name="Corretto E."/>
            <person name="Antonielli L."/>
            <person name="Sessitsch A."/>
            <person name="Brader G."/>
        </authorList>
    </citation>
    <scope>NUCLEOTIDE SEQUENCE [LARGE SCALE GENOMIC DNA]</scope>
    <source>
        <strain evidence="2">AR33</strain>
    </source>
</reference>
<reference evidence="1 2" key="1">
    <citation type="journal article" date="2016" name="Int. J. Syst. Evol. Microbiol.">
        <title>Agromyces aureus sp. nov., isolated from the rhizosphere of Salix caprea L. grown in a heavy-metal-contaminated soil.</title>
        <authorList>
            <person name="Corretto E."/>
            <person name="Antonielli L."/>
            <person name="Sessitsch A."/>
            <person name="Compant S."/>
            <person name="Gorfer M."/>
            <person name="Kuffner M."/>
            <person name="Brader G."/>
        </authorList>
    </citation>
    <scope>NUCLEOTIDE SEQUENCE [LARGE SCALE GENOMIC DNA]</scope>
    <source>
        <strain evidence="1 2">AR33</strain>
    </source>
</reference>
<dbReference type="EMBL" id="CP013979">
    <property type="protein sequence ID" value="ANJ28383.1"/>
    <property type="molecule type" value="Genomic_DNA"/>
</dbReference>
<evidence type="ECO:0000313" key="2">
    <source>
        <dbReference type="Proteomes" id="UP000078437"/>
    </source>
</evidence>
<proteinExistence type="predicted"/>
<sequence>MEVIPVPTQFEFRLIDGTAPEGELEADHLIAIVQSLKEIATKLGRAETDAEPVGRPPRRTRKVARLTIGLAPGSTRLLARRADDEGALDFDLDEERAFDEKFEAIVESIASDDRPGWMTDTLAVAAGELRSALERAAPRVEFKVGGRVRRTFATSATHKETWRVAEVESDVETVAFVGRLRVVNLDTHRLQVTDDVGNKVALPNVANDENVGSLLGQYVAVVGAPEWDQKGRLLQLHEAVIEAAEPIPGTMGSRAVVSLEDILTSSPGAQPGGIPGLTSDEAEAYLKAIGL</sequence>
<name>A0A191WJP3_9MICO</name>